<organism evidence="1 2">
    <name type="scientific">Chryseobacterium soldanellicola</name>
    <dbReference type="NCBI Taxonomy" id="311333"/>
    <lineage>
        <taxon>Bacteria</taxon>
        <taxon>Pseudomonadati</taxon>
        <taxon>Bacteroidota</taxon>
        <taxon>Flavobacteriia</taxon>
        <taxon>Flavobacteriales</taxon>
        <taxon>Weeksellaceae</taxon>
        <taxon>Chryseobacterium group</taxon>
        <taxon>Chryseobacterium</taxon>
    </lineage>
</organism>
<proteinExistence type="predicted"/>
<dbReference type="OrthoDB" id="1274279at2"/>
<keyword evidence="2" id="KW-1185">Reference proteome</keyword>
<sequence>MEKNKPEYATSPFREIPDLISHEIKDLYGLEIPENKEDEKIVYIVHKSYFGIFRKEIHISLFSGRAIDYRIVYSILGLPLK</sequence>
<dbReference type="EMBL" id="FNKL01000004">
    <property type="protein sequence ID" value="SDR04717.1"/>
    <property type="molecule type" value="Genomic_DNA"/>
</dbReference>
<protein>
    <submittedName>
        <fullName evidence="1">Uncharacterized protein</fullName>
    </submittedName>
</protein>
<dbReference type="Proteomes" id="UP000199627">
    <property type="component" value="Unassembled WGS sequence"/>
</dbReference>
<evidence type="ECO:0000313" key="2">
    <source>
        <dbReference type="Proteomes" id="UP000199627"/>
    </source>
</evidence>
<dbReference type="AlphaFoldDB" id="A0A1H1FUP7"/>
<evidence type="ECO:0000313" key="1">
    <source>
        <dbReference type="EMBL" id="SDR04717.1"/>
    </source>
</evidence>
<gene>
    <name evidence="1" type="ORF">SAMN05421664_3278</name>
</gene>
<dbReference type="RefSeq" id="WP_089756785.1">
    <property type="nucleotide sequence ID" value="NZ_FNKL01000004.1"/>
</dbReference>
<name>A0A1H1FUP7_9FLAO</name>
<reference evidence="2" key="1">
    <citation type="submission" date="2016-10" db="EMBL/GenBank/DDBJ databases">
        <authorList>
            <person name="Varghese N."/>
            <person name="Submissions S."/>
        </authorList>
    </citation>
    <scope>NUCLEOTIDE SEQUENCE [LARGE SCALE GENOMIC DNA]</scope>
    <source>
        <strain evidence="2">DSM 17072</strain>
    </source>
</reference>
<accession>A0A1H1FUP7</accession>